<dbReference type="PROSITE" id="PS51257">
    <property type="entry name" value="PROKAR_LIPOPROTEIN"/>
    <property type="match status" value="1"/>
</dbReference>
<evidence type="ECO:0000313" key="1">
    <source>
        <dbReference type="EMBL" id="OAN49871.1"/>
    </source>
</evidence>
<reference evidence="1 2" key="1">
    <citation type="submission" date="2016-04" db="EMBL/GenBank/DDBJ databases">
        <title>Draft genome sequence of freshwater magnetotactic bacteria Magnetospirillum marisnigri SP-1 and Magnetospirillum moscoviense BB-1.</title>
        <authorList>
            <person name="Koziaeva V."/>
            <person name="Dziuba M.V."/>
            <person name="Ivanov T.M."/>
            <person name="Kuznetsov B."/>
            <person name="Grouzdev D.S."/>
        </authorList>
    </citation>
    <scope>NUCLEOTIDE SEQUENCE [LARGE SCALE GENOMIC DNA]</scope>
    <source>
        <strain evidence="1 2">SP-1</strain>
    </source>
</reference>
<evidence type="ECO:0000313" key="2">
    <source>
        <dbReference type="Proteomes" id="UP000078428"/>
    </source>
</evidence>
<comment type="caution">
    <text evidence="1">The sequence shown here is derived from an EMBL/GenBank/DDBJ whole genome shotgun (WGS) entry which is preliminary data.</text>
</comment>
<sequence length="67" mass="7333">MKKVILALGTVLMLTACGPGRWEPFGAFTDPVCLKDGSVAFYQEADPKGNLGEPIAKKEYCAWNQKK</sequence>
<dbReference type="OrthoDB" id="7365409at2"/>
<dbReference type="Proteomes" id="UP000078428">
    <property type="component" value="Unassembled WGS sequence"/>
</dbReference>
<keyword evidence="2" id="KW-1185">Reference proteome</keyword>
<evidence type="ECO:0008006" key="3">
    <source>
        <dbReference type="Google" id="ProtNLM"/>
    </source>
</evidence>
<dbReference type="RefSeq" id="WP_068493032.1">
    <property type="nucleotide sequence ID" value="NZ_LWQT01000057.1"/>
</dbReference>
<organism evidence="1 2">
    <name type="scientific">Paramagnetospirillum marisnigri</name>
    <dbReference type="NCBI Taxonomy" id="1285242"/>
    <lineage>
        <taxon>Bacteria</taxon>
        <taxon>Pseudomonadati</taxon>
        <taxon>Pseudomonadota</taxon>
        <taxon>Alphaproteobacteria</taxon>
        <taxon>Rhodospirillales</taxon>
        <taxon>Magnetospirillaceae</taxon>
        <taxon>Paramagnetospirillum</taxon>
    </lineage>
</organism>
<accession>A0A178MMG8</accession>
<dbReference type="AlphaFoldDB" id="A0A178MMG8"/>
<proteinExistence type="predicted"/>
<dbReference type="EMBL" id="LWQT01000057">
    <property type="protein sequence ID" value="OAN49871.1"/>
    <property type="molecule type" value="Genomic_DNA"/>
</dbReference>
<name>A0A178MMG8_9PROT</name>
<gene>
    <name evidence="1" type="ORF">A6A04_18685</name>
</gene>
<protein>
    <recommendedName>
        <fullName evidence="3">Lipoprotein</fullName>
    </recommendedName>
</protein>